<accession>A0A2W5KCV8</accession>
<dbReference type="EMBL" id="QFPO01000007">
    <property type="protein sequence ID" value="PZQ14832.1"/>
    <property type="molecule type" value="Genomic_DNA"/>
</dbReference>
<evidence type="ECO:0008006" key="4">
    <source>
        <dbReference type="Google" id="ProtNLM"/>
    </source>
</evidence>
<feature type="compositionally biased region" description="Low complexity" evidence="1">
    <location>
        <begin position="112"/>
        <end position="122"/>
    </location>
</feature>
<gene>
    <name evidence="2" type="ORF">DI564_10060</name>
</gene>
<protein>
    <recommendedName>
        <fullName evidence="4">DUF4156 domain-containing protein</fullName>
    </recommendedName>
</protein>
<proteinExistence type="predicted"/>
<feature type="region of interest" description="Disordered" evidence="1">
    <location>
        <begin position="112"/>
        <end position="131"/>
    </location>
</feature>
<dbReference type="Proteomes" id="UP000249046">
    <property type="component" value="Unassembled WGS sequence"/>
</dbReference>
<name>A0A2W5KCV8_9GAMM</name>
<evidence type="ECO:0000313" key="3">
    <source>
        <dbReference type="Proteomes" id="UP000249046"/>
    </source>
</evidence>
<dbReference type="AlphaFoldDB" id="A0A2W5KCV8"/>
<organism evidence="2 3">
    <name type="scientific">Rhodanobacter denitrificans</name>
    <dbReference type="NCBI Taxonomy" id="666685"/>
    <lineage>
        <taxon>Bacteria</taxon>
        <taxon>Pseudomonadati</taxon>
        <taxon>Pseudomonadota</taxon>
        <taxon>Gammaproteobacteria</taxon>
        <taxon>Lysobacterales</taxon>
        <taxon>Rhodanobacteraceae</taxon>
        <taxon>Rhodanobacter</taxon>
    </lineage>
</organism>
<comment type="caution">
    <text evidence="2">The sequence shown here is derived from an EMBL/GenBank/DDBJ whole genome shotgun (WGS) entry which is preliminary data.</text>
</comment>
<sequence>MSGLPVAAVLIGGAVLAGCSWGIKLDSAGRHVRVAWNGDVAGCTERGKVTVSVLDRVGPVDRSNLKVRDELEVMARNEAAGLGADTIRPLGDPRDGAQSWAAYRCGAAAAQPATRPAEPAQQGAVETYPIK</sequence>
<evidence type="ECO:0000256" key="1">
    <source>
        <dbReference type="SAM" id="MobiDB-lite"/>
    </source>
</evidence>
<dbReference type="InterPro" id="IPR025294">
    <property type="entry name" value="DUF4156"/>
</dbReference>
<evidence type="ECO:0000313" key="2">
    <source>
        <dbReference type="EMBL" id="PZQ14832.1"/>
    </source>
</evidence>
<reference evidence="2 3" key="1">
    <citation type="submission" date="2017-08" db="EMBL/GenBank/DDBJ databases">
        <title>Infants hospitalized years apart are colonized by the same room-sourced microbial strains.</title>
        <authorList>
            <person name="Brooks B."/>
            <person name="Olm M.R."/>
            <person name="Firek B.A."/>
            <person name="Baker R."/>
            <person name="Thomas B.C."/>
            <person name="Morowitz M.J."/>
            <person name="Banfield J.F."/>
        </authorList>
    </citation>
    <scope>NUCLEOTIDE SEQUENCE [LARGE SCALE GENOMIC DNA]</scope>
    <source>
        <strain evidence="2">S2_005_003_R2_42</strain>
    </source>
</reference>
<dbReference type="Pfam" id="PF13698">
    <property type="entry name" value="DUF4156"/>
    <property type="match status" value="1"/>
</dbReference>